<feature type="region of interest" description="Disordered" evidence="1">
    <location>
        <begin position="471"/>
        <end position="522"/>
    </location>
</feature>
<dbReference type="AlphaFoldDB" id="A0A3S5CXP9"/>
<reference evidence="2 3" key="1">
    <citation type="submission" date="2018-04" db="EMBL/GenBank/DDBJ databases">
        <authorList>
            <person name="Huttner S."/>
            <person name="Dainat J."/>
        </authorList>
    </citation>
    <scope>NUCLEOTIDE SEQUENCE [LARGE SCALE GENOMIC DNA]</scope>
</reference>
<proteinExistence type="predicted"/>
<sequence>MPPDDDNNNSNPFIRFKHHVDTNIQAGINTLATLSRSSDTTTTARSIMATSATSESAASAHLESRLDLLRGGTPAEAALAWDLFLTRSAYSPLRLERELGWRPVPRGWSRNNDDGLAVVRHRGAGDDDELSGRGSGRGYEGGWLDAFEDLMRASSGLEMRALGEIQRDRERYREWDGGWFPFGMVGGGFFGGGFFGGWRRDGRYFGTGMGMREVAWLGRMRRAGLTEVLFPVCDPCLGYQSPRTMEEWVERRRRERDAGRAWDGYLEERVKTLEDMQRRLWREADAWTEEARREMEEARRAMERELGAWGGDARDKGTGFFDGVFGGIVKTLGKVLEDEVTSMQRHDRRQERRERADDTAVADQNKQDRSAETEGDLYSLVQSAFHESERSLSNFFRAISDGWREGLGDLREKPKPASPGSKVETTEAMENGLLKRTTKQEFVDEHGNTHAKTETTWTDDDGRVVMRVVQNSSGSSHRWEKTFGGAPAKQDNDREMAADNSREAATNEAKEQKKKTGGWFWK</sequence>
<name>A0A3S5CXP9_9PEZI</name>
<feature type="region of interest" description="Disordered" evidence="1">
    <location>
        <begin position="340"/>
        <end position="375"/>
    </location>
</feature>
<evidence type="ECO:0000256" key="1">
    <source>
        <dbReference type="SAM" id="MobiDB-lite"/>
    </source>
</evidence>
<protein>
    <submittedName>
        <fullName evidence="2">0d892d06-d935-49c9-876b-964f1af07e67</fullName>
    </submittedName>
</protein>
<dbReference type="Proteomes" id="UP000289323">
    <property type="component" value="Unassembled WGS sequence"/>
</dbReference>
<accession>A0A3S5CXP9</accession>
<gene>
    <name evidence="2" type="ORF">TT172_LOCUS8460</name>
</gene>
<feature type="compositionally biased region" description="Basic and acidic residues" evidence="1">
    <location>
        <begin position="344"/>
        <end position="358"/>
    </location>
</feature>
<dbReference type="EMBL" id="OUUZ01000016">
    <property type="protein sequence ID" value="SPQ26041.1"/>
    <property type="molecule type" value="Genomic_DNA"/>
</dbReference>
<feature type="compositionally biased region" description="Basic and acidic residues" evidence="1">
    <location>
        <begin position="490"/>
        <end position="502"/>
    </location>
</feature>
<organism evidence="2 3">
    <name type="scientific">Thermothielavioides terrestris</name>
    <dbReference type="NCBI Taxonomy" id="2587410"/>
    <lineage>
        <taxon>Eukaryota</taxon>
        <taxon>Fungi</taxon>
        <taxon>Dikarya</taxon>
        <taxon>Ascomycota</taxon>
        <taxon>Pezizomycotina</taxon>
        <taxon>Sordariomycetes</taxon>
        <taxon>Sordariomycetidae</taxon>
        <taxon>Sordariales</taxon>
        <taxon>Chaetomiaceae</taxon>
        <taxon>Thermothielavioides</taxon>
    </lineage>
</organism>
<evidence type="ECO:0000313" key="3">
    <source>
        <dbReference type="Proteomes" id="UP000289323"/>
    </source>
</evidence>
<evidence type="ECO:0000313" key="2">
    <source>
        <dbReference type="EMBL" id="SPQ26041.1"/>
    </source>
</evidence>